<dbReference type="Proteomes" id="UP000823388">
    <property type="component" value="Chromosome 1N"/>
</dbReference>
<gene>
    <name evidence="1" type="ORF">PVAP13_1NG115244</name>
</gene>
<protein>
    <submittedName>
        <fullName evidence="1">Uncharacterized protein</fullName>
    </submittedName>
</protein>
<name>A0A8T0X1A3_PANVG</name>
<organism evidence="1 2">
    <name type="scientific">Panicum virgatum</name>
    <name type="common">Blackwell switchgrass</name>
    <dbReference type="NCBI Taxonomy" id="38727"/>
    <lineage>
        <taxon>Eukaryota</taxon>
        <taxon>Viridiplantae</taxon>
        <taxon>Streptophyta</taxon>
        <taxon>Embryophyta</taxon>
        <taxon>Tracheophyta</taxon>
        <taxon>Spermatophyta</taxon>
        <taxon>Magnoliopsida</taxon>
        <taxon>Liliopsida</taxon>
        <taxon>Poales</taxon>
        <taxon>Poaceae</taxon>
        <taxon>PACMAD clade</taxon>
        <taxon>Panicoideae</taxon>
        <taxon>Panicodae</taxon>
        <taxon>Paniceae</taxon>
        <taxon>Panicinae</taxon>
        <taxon>Panicum</taxon>
        <taxon>Panicum sect. Hiantes</taxon>
    </lineage>
</organism>
<reference evidence="1" key="1">
    <citation type="submission" date="2020-05" db="EMBL/GenBank/DDBJ databases">
        <title>WGS assembly of Panicum virgatum.</title>
        <authorList>
            <person name="Lovell J.T."/>
            <person name="Jenkins J."/>
            <person name="Shu S."/>
            <person name="Juenger T.E."/>
            <person name="Schmutz J."/>
        </authorList>
    </citation>
    <scope>NUCLEOTIDE SEQUENCE</scope>
    <source>
        <strain evidence="1">AP13</strain>
    </source>
</reference>
<comment type="caution">
    <text evidence="1">The sequence shown here is derived from an EMBL/GenBank/DDBJ whole genome shotgun (WGS) entry which is preliminary data.</text>
</comment>
<dbReference type="AlphaFoldDB" id="A0A8T0X1A3"/>
<keyword evidence="2" id="KW-1185">Reference proteome</keyword>
<dbReference type="EMBL" id="CM029038">
    <property type="protein sequence ID" value="KAG2649299.1"/>
    <property type="molecule type" value="Genomic_DNA"/>
</dbReference>
<evidence type="ECO:0000313" key="1">
    <source>
        <dbReference type="EMBL" id="KAG2649299.1"/>
    </source>
</evidence>
<accession>A0A8T0X1A3</accession>
<proteinExistence type="predicted"/>
<sequence>MCRFYLFDYIRPLDCFRNLLTATIPNLVTPPNLLIHINFQERCEKSIHKSCFEVVDEMQQGRNCMKRLVEDELLGNKPLEEIENLKMATEGLIHYFLLLSSNL</sequence>
<evidence type="ECO:0000313" key="2">
    <source>
        <dbReference type="Proteomes" id="UP000823388"/>
    </source>
</evidence>